<protein>
    <submittedName>
        <fullName evidence="1">Low molecular weight phosphotyrosine protein phosphatase</fullName>
    </submittedName>
</protein>
<sequence length="29" mass="3265">RYKLALLLEYGEQAQSAIPDPFYGCDVGF</sequence>
<comment type="caution">
    <text evidence="1">The sequence shown here is derived from an EMBL/GenBank/DDBJ whole genome shotgun (WGS) entry which is preliminary data.</text>
</comment>
<organism evidence="1 2">
    <name type="scientific">Pseudoalteromonas issachenkonii</name>
    <dbReference type="NCBI Taxonomy" id="152297"/>
    <lineage>
        <taxon>Bacteria</taxon>
        <taxon>Pseudomonadati</taxon>
        <taxon>Pseudomonadota</taxon>
        <taxon>Gammaproteobacteria</taxon>
        <taxon>Alteromonadales</taxon>
        <taxon>Pseudoalteromonadaceae</taxon>
        <taxon>Pseudoalteromonas</taxon>
    </lineage>
</organism>
<proteinExistence type="predicted"/>
<feature type="non-terminal residue" evidence="1">
    <location>
        <position position="1"/>
    </location>
</feature>
<evidence type="ECO:0000313" key="2">
    <source>
        <dbReference type="Proteomes" id="UP001371391"/>
    </source>
</evidence>
<accession>A0ABU9H6B4</accession>
<gene>
    <name evidence="1" type="ORF">V6257_20690</name>
</gene>
<reference evidence="1 2" key="1">
    <citation type="submission" date="2024-02" db="EMBL/GenBank/DDBJ databases">
        <title>Bacteria isolated from the canopy kelp, Nereocystis luetkeana.</title>
        <authorList>
            <person name="Pfister C.A."/>
            <person name="Younker I.T."/>
            <person name="Light S.H."/>
        </authorList>
    </citation>
    <scope>NUCLEOTIDE SEQUENCE [LARGE SCALE GENOMIC DNA]</scope>
    <source>
        <strain evidence="1 2">TI.1.03</strain>
    </source>
</reference>
<name>A0ABU9H6B4_9GAMM</name>
<evidence type="ECO:0000313" key="1">
    <source>
        <dbReference type="EMBL" id="MEL0657409.1"/>
    </source>
</evidence>
<dbReference type="EMBL" id="JBAKAW010000204">
    <property type="protein sequence ID" value="MEL0657409.1"/>
    <property type="molecule type" value="Genomic_DNA"/>
</dbReference>
<keyword evidence="2" id="KW-1185">Reference proteome</keyword>
<dbReference type="Proteomes" id="UP001371391">
    <property type="component" value="Unassembled WGS sequence"/>
</dbReference>